<dbReference type="EMBL" id="JAATIP010000083">
    <property type="protein sequence ID" value="KAF4376971.1"/>
    <property type="molecule type" value="Genomic_DNA"/>
</dbReference>
<dbReference type="Proteomes" id="UP000525078">
    <property type="component" value="Unassembled WGS sequence"/>
</dbReference>
<sequence>MSWLYASRSEFMLGQIVNFSTATDLGFFGMHLHYRLFCWELRFQNNVAKPKKRRSHNICLYPKLKSLRNTLASIGESISHQDHLVHLLNCLGLEYNEFVTQILARPIKPTVEEIHAVLLSYKACLERHMTITSINSLQANLANLPFPKQRPKFPFPNSQFSPKLPNNHYSNPNLNTNAPSHPTHPSFHHPRQPYP</sequence>
<feature type="region of interest" description="Disordered" evidence="1">
    <location>
        <begin position="155"/>
        <end position="195"/>
    </location>
</feature>
<proteinExistence type="predicted"/>
<evidence type="ECO:0000313" key="3">
    <source>
        <dbReference type="Proteomes" id="UP000525078"/>
    </source>
</evidence>
<accession>A0A7J6G1V0</accession>
<dbReference type="AlphaFoldDB" id="A0A7J6G1V0"/>
<organism evidence="2 3">
    <name type="scientific">Cannabis sativa</name>
    <name type="common">Hemp</name>
    <name type="synonym">Marijuana</name>
    <dbReference type="NCBI Taxonomy" id="3483"/>
    <lineage>
        <taxon>Eukaryota</taxon>
        <taxon>Viridiplantae</taxon>
        <taxon>Streptophyta</taxon>
        <taxon>Embryophyta</taxon>
        <taxon>Tracheophyta</taxon>
        <taxon>Spermatophyta</taxon>
        <taxon>Magnoliopsida</taxon>
        <taxon>eudicotyledons</taxon>
        <taxon>Gunneridae</taxon>
        <taxon>Pentapetalae</taxon>
        <taxon>rosids</taxon>
        <taxon>fabids</taxon>
        <taxon>Rosales</taxon>
        <taxon>Cannabaceae</taxon>
        <taxon>Cannabis</taxon>
    </lineage>
</organism>
<protein>
    <submittedName>
        <fullName evidence="2">Uncharacterized protein</fullName>
    </submittedName>
</protein>
<feature type="compositionally biased region" description="Polar residues" evidence="1">
    <location>
        <begin position="167"/>
        <end position="178"/>
    </location>
</feature>
<name>A0A7J6G1V0_CANSA</name>
<reference evidence="2 3" key="1">
    <citation type="journal article" date="2020" name="bioRxiv">
        <title>Sequence and annotation of 42 cannabis genomes reveals extensive copy number variation in cannabinoid synthesis and pathogen resistance genes.</title>
        <authorList>
            <person name="Mckernan K.J."/>
            <person name="Helbert Y."/>
            <person name="Kane L.T."/>
            <person name="Ebling H."/>
            <person name="Zhang L."/>
            <person name="Liu B."/>
            <person name="Eaton Z."/>
            <person name="Mclaughlin S."/>
            <person name="Kingan S."/>
            <person name="Baybayan P."/>
            <person name="Concepcion G."/>
            <person name="Jordan M."/>
            <person name="Riva A."/>
            <person name="Barbazuk W."/>
            <person name="Harkins T."/>
        </authorList>
    </citation>
    <scope>NUCLEOTIDE SEQUENCE [LARGE SCALE GENOMIC DNA]</scope>
    <source>
        <strain evidence="3">cv. Jamaican Lion 4</strain>
        <tissue evidence="2">Leaf</tissue>
    </source>
</reference>
<dbReference type="PANTHER" id="PTHR47481:SF2">
    <property type="entry name" value="RETROTRANSPOSON GAG DOMAIN-CONTAINING PROTEIN"/>
    <property type="match status" value="1"/>
</dbReference>
<evidence type="ECO:0000313" key="2">
    <source>
        <dbReference type="EMBL" id="KAF4376971.1"/>
    </source>
</evidence>
<comment type="caution">
    <text evidence="2">The sequence shown here is derived from an EMBL/GenBank/DDBJ whole genome shotgun (WGS) entry which is preliminary data.</text>
</comment>
<dbReference type="PANTHER" id="PTHR47481">
    <property type="match status" value="1"/>
</dbReference>
<feature type="compositionally biased region" description="Basic residues" evidence="1">
    <location>
        <begin position="186"/>
        <end position="195"/>
    </location>
</feature>
<evidence type="ECO:0000256" key="1">
    <source>
        <dbReference type="SAM" id="MobiDB-lite"/>
    </source>
</evidence>
<gene>
    <name evidence="2" type="ORF">F8388_022687</name>
</gene>